<dbReference type="InterPro" id="IPR013443">
    <property type="entry name" value="CRISPR-assoc_prot_Csx16"/>
</dbReference>
<evidence type="ECO:0000313" key="2">
    <source>
        <dbReference type="Proteomes" id="UP000219669"/>
    </source>
</evidence>
<dbReference type="AlphaFoldDB" id="A0A286EDA6"/>
<accession>A0A286EDA6</accession>
<dbReference type="OrthoDB" id="8548152at2"/>
<dbReference type="RefSeq" id="WP_097114471.1">
    <property type="nucleotide sequence ID" value="NZ_CP083931.1"/>
</dbReference>
<keyword evidence="2" id="KW-1185">Reference proteome</keyword>
<evidence type="ECO:0000313" key="1">
    <source>
        <dbReference type="EMBL" id="SOD68897.1"/>
    </source>
</evidence>
<protein>
    <submittedName>
        <fullName evidence="1">CRISPR-associated protein Csx16</fullName>
    </submittedName>
</protein>
<dbReference type="EMBL" id="OCNF01000011">
    <property type="protein sequence ID" value="SOD68897.1"/>
    <property type="molecule type" value="Genomic_DNA"/>
</dbReference>
<sequence length="99" mass="10777">MATLFVSRHAGAIEWIAQQAHWHIDEIVPHLDLAQVNAGDVVVGTLPVHLAAAVCEKGAQFYFLQMPQQFATRGSEYSAAEMTAAGASLVRFDVKRIAE</sequence>
<proteinExistence type="predicted"/>
<name>A0A286EDA6_9NEIS</name>
<dbReference type="Proteomes" id="UP000219669">
    <property type="component" value="Unassembled WGS sequence"/>
</dbReference>
<organism evidence="1 2">
    <name type="scientific">Alysiella filiformis DSM 16848</name>
    <dbReference type="NCBI Taxonomy" id="1120981"/>
    <lineage>
        <taxon>Bacteria</taxon>
        <taxon>Pseudomonadati</taxon>
        <taxon>Pseudomonadota</taxon>
        <taxon>Betaproteobacteria</taxon>
        <taxon>Neisseriales</taxon>
        <taxon>Neisseriaceae</taxon>
        <taxon>Alysiella</taxon>
    </lineage>
</organism>
<dbReference type="NCBIfam" id="TIGR02620">
    <property type="entry name" value="cas_VVA1548"/>
    <property type="match status" value="1"/>
</dbReference>
<dbReference type="Pfam" id="PF09652">
    <property type="entry name" value="Cas_VVA1548"/>
    <property type="match status" value="1"/>
</dbReference>
<reference evidence="1 2" key="1">
    <citation type="submission" date="2017-09" db="EMBL/GenBank/DDBJ databases">
        <authorList>
            <person name="Ehlers B."/>
            <person name="Leendertz F.H."/>
        </authorList>
    </citation>
    <scope>NUCLEOTIDE SEQUENCE [LARGE SCALE GENOMIC DNA]</scope>
    <source>
        <strain evidence="1 2">DSM 16848</strain>
    </source>
</reference>
<gene>
    <name evidence="1" type="ORF">SAMN02746062_01440</name>
</gene>